<name>A0A1P8JXM2_9BURK</name>
<comment type="catalytic activity">
    <reaction evidence="11">
        <text>ATP + H2O = ADP + phosphate + H(+)</text>
        <dbReference type="Rhea" id="RHEA:13065"/>
        <dbReference type="ChEBI" id="CHEBI:15377"/>
        <dbReference type="ChEBI" id="CHEBI:15378"/>
        <dbReference type="ChEBI" id="CHEBI:30616"/>
        <dbReference type="ChEBI" id="CHEBI:43474"/>
        <dbReference type="ChEBI" id="CHEBI:456216"/>
        <dbReference type="EC" id="5.6.2.3"/>
    </reaction>
</comment>
<keyword evidence="1 11" id="KW-0004">4Fe-4S</keyword>
<reference evidence="13 14" key="1">
    <citation type="submission" date="2017-01" db="EMBL/GenBank/DDBJ databases">
        <authorList>
            <person name="Mah S.A."/>
            <person name="Swanson W.J."/>
            <person name="Moy G.W."/>
            <person name="Vacquier V.D."/>
        </authorList>
    </citation>
    <scope>NUCLEOTIDE SEQUENCE [LARGE SCALE GENOMIC DNA]</scope>
    <source>
        <strain evidence="13 14">DCY110</strain>
    </source>
</reference>
<proteinExistence type="inferred from homology"/>
<evidence type="ECO:0000256" key="1">
    <source>
        <dbReference type="ARBA" id="ARBA00022485"/>
    </source>
</evidence>
<dbReference type="Pfam" id="PF06733">
    <property type="entry name" value="DEAD_2"/>
    <property type="match status" value="1"/>
</dbReference>
<feature type="binding site" evidence="11">
    <location>
        <position position="220"/>
    </location>
    <ligand>
        <name>[4Fe-4S] cluster</name>
        <dbReference type="ChEBI" id="CHEBI:49883"/>
    </ligand>
</feature>
<evidence type="ECO:0000256" key="5">
    <source>
        <dbReference type="ARBA" id="ARBA00022806"/>
    </source>
</evidence>
<dbReference type="GO" id="GO:0006281">
    <property type="term" value="P:DNA repair"/>
    <property type="evidence" value="ECO:0007669"/>
    <property type="project" value="TreeGrafter"/>
</dbReference>
<keyword evidence="5 11" id="KW-0347">Helicase</keyword>
<dbReference type="SUPFAM" id="SSF52540">
    <property type="entry name" value="P-loop containing nucleoside triphosphate hydrolases"/>
    <property type="match status" value="1"/>
</dbReference>
<feature type="binding site" evidence="11">
    <location>
        <position position="132"/>
    </location>
    <ligand>
        <name>[4Fe-4S] cluster</name>
        <dbReference type="ChEBI" id="CHEBI:49883"/>
    </ligand>
</feature>
<gene>
    <name evidence="11" type="primary">dinG</name>
    <name evidence="13" type="ORF">RD110_15910</name>
</gene>
<dbReference type="GO" id="GO:0033677">
    <property type="term" value="F:DNA/RNA helicase activity"/>
    <property type="evidence" value="ECO:0007669"/>
    <property type="project" value="TreeGrafter"/>
</dbReference>
<evidence type="ECO:0000259" key="12">
    <source>
        <dbReference type="PROSITE" id="PS51193"/>
    </source>
</evidence>
<dbReference type="OrthoDB" id="9805194at2"/>
<dbReference type="Proteomes" id="UP000186609">
    <property type="component" value="Chromosome"/>
</dbReference>
<keyword evidence="3 11" id="KW-0547">Nucleotide-binding</keyword>
<dbReference type="RefSeq" id="WP_076200382.1">
    <property type="nucleotide sequence ID" value="NZ_CP019236.1"/>
</dbReference>
<evidence type="ECO:0000256" key="2">
    <source>
        <dbReference type="ARBA" id="ARBA00022723"/>
    </source>
</evidence>
<dbReference type="SMART" id="SM00487">
    <property type="entry name" value="DEXDc"/>
    <property type="match status" value="1"/>
</dbReference>
<keyword evidence="9 11" id="KW-0238">DNA-binding</keyword>
<keyword evidence="4 11" id="KW-0378">Hydrolase</keyword>
<dbReference type="NCBIfam" id="NF008729">
    <property type="entry name" value="PRK11747.1"/>
    <property type="match status" value="1"/>
</dbReference>
<evidence type="ECO:0000313" key="13">
    <source>
        <dbReference type="EMBL" id="APW38503.1"/>
    </source>
</evidence>
<dbReference type="Pfam" id="PF13307">
    <property type="entry name" value="Helicase_C_2"/>
    <property type="match status" value="1"/>
</dbReference>
<feature type="binding site" evidence="11">
    <location>
        <position position="226"/>
    </location>
    <ligand>
        <name>[4Fe-4S] cluster</name>
        <dbReference type="ChEBI" id="CHEBI:49883"/>
    </ligand>
</feature>
<dbReference type="InterPro" id="IPR045028">
    <property type="entry name" value="DinG/Rad3-like"/>
</dbReference>
<dbReference type="STRING" id="1842727.RD110_15910"/>
<dbReference type="AlphaFoldDB" id="A0A1P8JXM2"/>
<evidence type="ECO:0000313" key="14">
    <source>
        <dbReference type="Proteomes" id="UP000186609"/>
    </source>
</evidence>
<keyword evidence="10 11" id="KW-0413">Isomerase</keyword>
<dbReference type="KEGG" id="rhy:RD110_15910"/>
<dbReference type="GO" id="GO:0051539">
    <property type="term" value="F:4 iron, 4 sulfur cluster binding"/>
    <property type="evidence" value="ECO:0007669"/>
    <property type="project" value="UniProtKB-UniRule"/>
</dbReference>
<evidence type="ECO:0000256" key="4">
    <source>
        <dbReference type="ARBA" id="ARBA00022801"/>
    </source>
</evidence>
<keyword evidence="7 11" id="KW-0408">Iron</keyword>
<comment type="similarity">
    <text evidence="11">Belongs to the helicase family. DinG subfamily. Type 1 sub-subfamily.</text>
</comment>
<organism evidence="13 14">
    <name type="scientific">Rhodoferax koreensis</name>
    <dbReference type="NCBI Taxonomy" id="1842727"/>
    <lineage>
        <taxon>Bacteria</taxon>
        <taxon>Pseudomonadati</taxon>
        <taxon>Pseudomonadota</taxon>
        <taxon>Betaproteobacteria</taxon>
        <taxon>Burkholderiales</taxon>
        <taxon>Comamonadaceae</taxon>
        <taxon>Rhodoferax</taxon>
    </lineage>
</organism>
<keyword evidence="6 11" id="KW-0067">ATP-binding</keyword>
<evidence type="ECO:0000256" key="7">
    <source>
        <dbReference type="ARBA" id="ARBA00023004"/>
    </source>
</evidence>
<comment type="function">
    <text evidence="11">DNA-dependent ATPase and 5'-3' DNA helicase. Unwinds D-loops, R-loops, forked DNA and G-quadruplex DNA.</text>
</comment>
<feature type="binding site" evidence="11">
    <location>
        <position position="215"/>
    </location>
    <ligand>
        <name>[4Fe-4S] cluster</name>
        <dbReference type="ChEBI" id="CHEBI:49883"/>
    </ligand>
</feature>
<evidence type="ECO:0000256" key="11">
    <source>
        <dbReference type="HAMAP-Rule" id="MF_02205"/>
    </source>
</evidence>
<dbReference type="InterPro" id="IPR010614">
    <property type="entry name" value="RAD3-like_helicase_DEAD"/>
</dbReference>
<evidence type="ECO:0000256" key="3">
    <source>
        <dbReference type="ARBA" id="ARBA00022741"/>
    </source>
</evidence>
<dbReference type="InterPro" id="IPR039000">
    <property type="entry name" value="DinG_proteobact"/>
</dbReference>
<dbReference type="GO" id="GO:0003677">
    <property type="term" value="F:DNA binding"/>
    <property type="evidence" value="ECO:0007669"/>
    <property type="project" value="UniProtKB-UniRule"/>
</dbReference>
<dbReference type="GO" id="GO:0016887">
    <property type="term" value="F:ATP hydrolysis activity"/>
    <property type="evidence" value="ECO:0007669"/>
    <property type="project" value="RHEA"/>
</dbReference>
<dbReference type="PANTHER" id="PTHR11472:SF59">
    <property type="entry name" value="ATP-DEPENDENT DNA HELICASE DING"/>
    <property type="match status" value="1"/>
</dbReference>
<dbReference type="PANTHER" id="PTHR11472">
    <property type="entry name" value="DNA REPAIR DEAD HELICASE RAD3/XP-D SUBFAMILY MEMBER"/>
    <property type="match status" value="1"/>
</dbReference>
<keyword evidence="8 11" id="KW-0411">Iron-sulfur</keyword>
<dbReference type="InterPro" id="IPR014013">
    <property type="entry name" value="Helic_SF1/SF2_ATP-bd_DinG/Rad3"/>
</dbReference>
<dbReference type="HAMAP" id="MF_02205">
    <property type="entry name" value="DinG_proteobact"/>
    <property type="match status" value="1"/>
</dbReference>
<dbReference type="EC" id="5.6.2.3" evidence="11"/>
<dbReference type="InterPro" id="IPR006555">
    <property type="entry name" value="ATP-dep_Helicase_C"/>
</dbReference>
<sequence length="736" mass="79180">MSESHHATAALQAFDHVVQAAGDFRSRPGQRLMAERVAHTFAEATLGKVDDDGDEPLRAIAVVQAGTGVGKSLAYCAPAIAMAIARKTRVLISTATVALQEQLVTKDLPALAALMPEPFRFGLAKGRGRYVCKLKLARQAGTGEGGAGEDDDLFADELPVGGMAGVRHDEEARQAFYAGMVRDLAGNTWDGDRDSLALQPEADWWMPVAAEASSCTGKHCPVFNGCTYFEKRKELVGAQVIVANHDLLLATLGTRTLPDLDNCLLVLDEAHHLPAVALDKFSCAMDLSRLGWIETLAGRAKRIGGLMQVSEAADVGRQAAQLKQSLQDVAALVHELYAGVLAEPRPGGWGGQAQGPARVRLPQGQLPAELEEPLQMVGIMAEGFLAVLNAISKALRTEMRDSPNEARRLSVLYAQLGTLSPRLEGVHATVQLLLKEATPPSAPVAKWFTLQENGGGGTGAGAVNIKAFASPILPGTPLRSQLWSKVRAAIVTSATLTSCGEFDFYLREAGLSDDEAVTTLEVASPFDYATQGQFVTVETLADPRHAGSFTTEMVQMLLRDAAKVKHGALALFTSRDQMRQAVQALTPVLRAVVLVQGELPRTLLLQRHRERVLQGGPSIIFGMQSFGEGLDLPGTLCETVFIAKLPFASPDDPVGESRAEWLRSVGRDPFTELVVPATAIRLAQWAGRAIRTETDKSFVYCYDRRLSGTSYGQRLMQGLPPFLRLRKDARGQMTPA</sequence>
<dbReference type="InterPro" id="IPR014001">
    <property type="entry name" value="Helicase_ATP-bd"/>
</dbReference>
<evidence type="ECO:0000256" key="6">
    <source>
        <dbReference type="ARBA" id="ARBA00022840"/>
    </source>
</evidence>
<dbReference type="GO" id="GO:0043139">
    <property type="term" value="F:5'-3' DNA helicase activity"/>
    <property type="evidence" value="ECO:0007669"/>
    <property type="project" value="UniProtKB-UniRule"/>
</dbReference>
<keyword evidence="14" id="KW-1185">Reference proteome</keyword>
<dbReference type="GO" id="GO:0009432">
    <property type="term" value="P:SOS response"/>
    <property type="evidence" value="ECO:0007669"/>
    <property type="project" value="TreeGrafter"/>
</dbReference>
<comment type="cofactor">
    <cofactor evidence="11">
        <name>[4Fe-4S] cluster</name>
        <dbReference type="ChEBI" id="CHEBI:49883"/>
    </cofactor>
    <text evidence="11">Binds 1 [4Fe-4S] cluster.</text>
</comment>
<dbReference type="Gene3D" id="3.40.50.300">
    <property type="entry name" value="P-loop containing nucleotide triphosphate hydrolases"/>
    <property type="match status" value="2"/>
</dbReference>
<dbReference type="GO" id="GO:0046872">
    <property type="term" value="F:metal ion binding"/>
    <property type="evidence" value="ECO:0007669"/>
    <property type="project" value="UniProtKB-KW"/>
</dbReference>
<evidence type="ECO:0000256" key="10">
    <source>
        <dbReference type="ARBA" id="ARBA00023235"/>
    </source>
</evidence>
<accession>A0A1P8JXM2</accession>
<dbReference type="InterPro" id="IPR027417">
    <property type="entry name" value="P-loop_NTPase"/>
</dbReference>
<dbReference type="GO" id="GO:0005524">
    <property type="term" value="F:ATP binding"/>
    <property type="evidence" value="ECO:0007669"/>
    <property type="project" value="UniProtKB-UniRule"/>
</dbReference>
<protein>
    <recommendedName>
        <fullName evidence="11">ATP-dependent DNA helicase DinG</fullName>
        <ecNumber evidence="11">5.6.2.3</ecNumber>
    </recommendedName>
    <alternativeName>
        <fullName evidence="11">DNA 5'-3' helicase DinG</fullName>
    </alternativeName>
</protein>
<dbReference type="SMART" id="SM00491">
    <property type="entry name" value="HELICc2"/>
    <property type="match status" value="1"/>
</dbReference>
<keyword evidence="2 11" id="KW-0479">Metal-binding</keyword>
<feature type="domain" description="Helicase ATP-binding" evidence="12">
    <location>
        <begin position="16"/>
        <end position="323"/>
    </location>
</feature>
<evidence type="ECO:0000256" key="9">
    <source>
        <dbReference type="ARBA" id="ARBA00023125"/>
    </source>
</evidence>
<dbReference type="PROSITE" id="PS51193">
    <property type="entry name" value="HELICASE_ATP_BIND_2"/>
    <property type="match status" value="1"/>
</dbReference>
<dbReference type="EMBL" id="CP019236">
    <property type="protein sequence ID" value="APW38503.1"/>
    <property type="molecule type" value="Genomic_DNA"/>
</dbReference>
<evidence type="ECO:0000256" key="8">
    <source>
        <dbReference type="ARBA" id="ARBA00023014"/>
    </source>
</evidence>